<dbReference type="EMBL" id="NVOI01000069">
    <property type="protein sequence ID" value="PGG89240.1"/>
    <property type="molecule type" value="Genomic_DNA"/>
</dbReference>
<accession>A0A2B5FCJ4</accession>
<name>A0A2B5FCJ4_9BACI</name>
<comment type="caution">
    <text evidence="1">The sequence shown here is derived from an EMBL/GenBank/DDBJ whole genome shotgun (WGS) entry which is preliminary data.</text>
</comment>
<evidence type="ECO:0000313" key="1">
    <source>
        <dbReference type="EMBL" id="PGG89240.1"/>
    </source>
</evidence>
<reference evidence="1 2" key="1">
    <citation type="submission" date="2017-09" db="EMBL/GenBank/DDBJ databases">
        <title>Large-scale bioinformatics analysis of Bacillus genomes uncovers conserved roles of natural products in bacterial physiology.</title>
        <authorList>
            <consortium name="Agbiome Team Llc"/>
            <person name="Bleich R.M."/>
            <person name="Grubbs K.J."/>
            <person name="Santa Maria K.C."/>
            <person name="Allen S.E."/>
            <person name="Farag S."/>
            <person name="Shank E.A."/>
            <person name="Bowers A."/>
        </authorList>
    </citation>
    <scope>NUCLEOTIDE SEQUENCE [LARGE SCALE GENOMIC DNA]</scope>
    <source>
        <strain evidence="1 2">AFS094862</strain>
    </source>
</reference>
<organism evidence="1 2">
    <name type="scientific">Bacillus toyonensis</name>
    <dbReference type="NCBI Taxonomy" id="155322"/>
    <lineage>
        <taxon>Bacteria</taxon>
        <taxon>Bacillati</taxon>
        <taxon>Bacillota</taxon>
        <taxon>Bacilli</taxon>
        <taxon>Bacillales</taxon>
        <taxon>Bacillaceae</taxon>
        <taxon>Bacillus</taxon>
        <taxon>Bacillus cereus group</taxon>
    </lineage>
</organism>
<dbReference type="Proteomes" id="UP000225320">
    <property type="component" value="Unassembled WGS sequence"/>
</dbReference>
<dbReference type="Pfam" id="PF05139">
    <property type="entry name" value="Erythro_esteras"/>
    <property type="match status" value="1"/>
</dbReference>
<dbReference type="GO" id="GO:0046677">
    <property type="term" value="P:response to antibiotic"/>
    <property type="evidence" value="ECO:0007669"/>
    <property type="project" value="InterPro"/>
</dbReference>
<dbReference type="PANTHER" id="PTHR31299:SF0">
    <property type="entry name" value="ESTERASE, PUTATIVE (AFU_ORTHOLOGUE AFUA_1G05850)-RELATED"/>
    <property type="match status" value="1"/>
</dbReference>
<dbReference type="InterPro" id="IPR052036">
    <property type="entry name" value="Hydrolase/PRTase-associated"/>
</dbReference>
<gene>
    <name evidence="1" type="ORF">CON73_18075</name>
</gene>
<sequence length="363" mass="42419">MGYDVIAFESGFAEASTVQQNFDNLTATEAMKQSLYGVWQTEEVEQLFTYMKEQKEKGKPLTLAGFDMNLFYRSSFHSYAKDWLQKLSPEVASEFDAAVTELIKLDKYYNGYKGTYPYDQYKIEIQPVINKFENVRTFIQNHKAELTQVAPHPTYDVNFLEKSINIRIDAIKTHLDAYMKFRGGIFSTNVRDYADYIRDQKMAQNLAWLTEMQYKNKKIIVWGHNYHIRKQNSKMILDYTKLQQYNFVGPNMMDYLPQRIKNQMYTIGVFAYSGSSWNSENNKIVTVHTEHEEQSIEKIISTVGSPNVFVNLKGESNRPETSWMFTPTAASYWGDKKREEIMIPNEQYDGILWLEKTSPSVLK</sequence>
<dbReference type="SUPFAM" id="SSF159501">
    <property type="entry name" value="EreA/ChaN-like"/>
    <property type="match status" value="1"/>
</dbReference>
<dbReference type="Gene3D" id="3.40.1660.10">
    <property type="entry name" value="EreA-like (biosynthetic domain)"/>
    <property type="match status" value="1"/>
</dbReference>
<protein>
    <submittedName>
        <fullName evidence="1">Erythromycin esterase</fullName>
    </submittedName>
</protein>
<dbReference type="Gene3D" id="3.30.1870.10">
    <property type="entry name" value="EreA-like, domain 2"/>
    <property type="match status" value="1"/>
</dbReference>
<dbReference type="AlphaFoldDB" id="A0A2B5FCJ4"/>
<evidence type="ECO:0000313" key="2">
    <source>
        <dbReference type="Proteomes" id="UP000225320"/>
    </source>
</evidence>
<proteinExistence type="predicted"/>
<dbReference type="PANTHER" id="PTHR31299">
    <property type="entry name" value="ESTERASE, PUTATIVE (AFU_ORTHOLOGUE AFUA_1G05850)-RELATED"/>
    <property type="match status" value="1"/>
</dbReference>
<dbReference type="CDD" id="cd14728">
    <property type="entry name" value="Ere-like"/>
    <property type="match status" value="1"/>
</dbReference>
<dbReference type="InterPro" id="IPR007815">
    <property type="entry name" value="Emycin_Estase"/>
</dbReference>